<keyword evidence="2" id="KW-1185">Reference proteome</keyword>
<evidence type="ECO:0000313" key="1">
    <source>
        <dbReference type="EMBL" id="KAK0404628.1"/>
    </source>
</evidence>
<evidence type="ECO:0000313" key="2">
    <source>
        <dbReference type="Proteomes" id="UP001175271"/>
    </source>
</evidence>
<proteinExistence type="predicted"/>
<dbReference type="AlphaFoldDB" id="A0AA39LPB9"/>
<dbReference type="EMBL" id="JAUCMV010000004">
    <property type="protein sequence ID" value="KAK0404628.1"/>
    <property type="molecule type" value="Genomic_DNA"/>
</dbReference>
<gene>
    <name evidence="1" type="ORF">QR680_017546</name>
</gene>
<sequence>MLICGGRPVVEQKLADMVPFSSLKQEKPRRLEALRASEKGELARRSIWHLRSQIWKERAPETRRGVNPVSVPKICETRRKSMQRKPSFIHRN</sequence>
<reference evidence="1" key="1">
    <citation type="submission" date="2023-06" db="EMBL/GenBank/DDBJ databases">
        <title>Genomic analysis of the entomopathogenic nematode Steinernema hermaphroditum.</title>
        <authorList>
            <person name="Schwarz E.M."/>
            <person name="Heppert J.K."/>
            <person name="Baniya A."/>
            <person name="Schwartz H.T."/>
            <person name="Tan C.-H."/>
            <person name="Antoshechkin I."/>
            <person name="Sternberg P.W."/>
            <person name="Goodrich-Blair H."/>
            <person name="Dillman A.R."/>
        </authorList>
    </citation>
    <scope>NUCLEOTIDE SEQUENCE</scope>
    <source>
        <strain evidence="1">PS9179</strain>
        <tissue evidence="1">Whole animal</tissue>
    </source>
</reference>
<protein>
    <submittedName>
        <fullName evidence="1">Uncharacterized protein</fullName>
    </submittedName>
</protein>
<dbReference type="Proteomes" id="UP001175271">
    <property type="component" value="Unassembled WGS sequence"/>
</dbReference>
<comment type="caution">
    <text evidence="1">The sequence shown here is derived from an EMBL/GenBank/DDBJ whole genome shotgun (WGS) entry which is preliminary data.</text>
</comment>
<name>A0AA39LPB9_9BILA</name>
<accession>A0AA39LPB9</accession>
<organism evidence="1 2">
    <name type="scientific">Steinernema hermaphroditum</name>
    <dbReference type="NCBI Taxonomy" id="289476"/>
    <lineage>
        <taxon>Eukaryota</taxon>
        <taxon>Metazoa</taxon>
        <taxon>Ecdysozoa</taxon>
        <taxon>Nematoda</taxon>
        <taxon>Chromadorea</taxon>
        <taxon>Rhabditida</taxon>
        <taxon>Tylenchina</taxon>
        <taxon>Panagrolaimomorpha</taxon>
        <taxon>Strongyloidoidea</taxon>
        <taxon>Steinernematidae</taxon>
        <taxon>Steinernema</taxon>
    </lineage>
</organism>